<proteinExistence type="predicted"/>
<reference evidence="1" key="1">
    <citation type="journal article" date="2021" name="Proc. Natl. Acad. Sci. U.S.A.">
        <title>A Catalog of Tens of Thousands of Viruses from Human Metagenomes Reveals Hidden Associations with Chronic Diseases.</title>
        <authorList>
            <person name="Tisza M.J."/>
            <person name="Buck C.B."/>
        </authorList>
    </citation>
    <scope>NUCLEOTIDE SEQUENCE</scope>
    <source>
        <strain evidence="1">CtWPU11</strain>
    </source>
</reference>
<protein>
    <submittedName>
        <fullName evidence="1">Uncharacterized protein</fullName>
    </submittedName>
</protein>
<accession>A0A8S5UA98</accession>
<organism evidence="1">
    <name type="scientific">Myoviridae sp. ctWPU11</name>
    <dbReference type="NCBI Taxonomy" id="2825118"/>
    <lineage>
        <taxon>Viruses</taxon>
        <taxon>Duplodnaviria</taxon>
        <taxon>Heunggongvirae</taxon>
        <taxon>Uroviricota</taxon>
        <taxon>Caudoviricetes</taxon>
    </lineage>
</organism>
<evidence type="ECO:0000313" key="1">
    <source>
        <dbReference type="EMBL" id="DAF91409.1"/>
    </source>
</evidence>
<dbReference type="EMBL" id="BK016053">
    <property type="protein sequence ID" value="DAF91409.1"/>
    <property type="molecule type" value="Genomic_DNA"/>
</dbReference>
<name>A0A8S5UA98_9CAUD</name>
<sequence>MSKNYSQPGTAVNQATYIVTLDGKRVRIMANFRQIMALLPLICAGRQQMEAAHVQ</sequence>